<dbReference type="Proteomes" id="UP000095237">
    <property type="component" value="Unassembled WGS sequence"/>
</dbReference>
<dbReference type="EC" id="2.1.1.199" evidence="6"/>
<dbReference type="PANTHER" id="PTHR11265">
    <property type="entry name" value="S-ADENOSYL-METHYLTRANSFERASE MRAW"/>
    <property type="match status" value="1"/>
</dbReference>
<keyword evidence="3 6" id="KW-0489">Methyltransferase</keyword>
<keyword evidence="5 6" id="KW-0949">S-adenosyl-L-methionine</keyword>
<evidence type="ECO:0000256" key="3">
    <source>
        <dbReference type="ARBA" id="ARBA00022603"/>
    </source>
</evidence>
<dbReference type="InterPro" id="IPR029063">
    <property type="entry name" value="SAM-dependent_MTases_sf"/>
</dbReference>
<evidence type="ECO:0000313" key="7">
    <source>
        <dbReference type="EMBL" id="OEG69864.1"/>
    </source>
</evidence>
<keyword evidence="4 6" id="KW-0808">Transferase</keyword>
<feature type="binding site" evidence="6">
    <location>
        <position position="105"/>
    </location>
    <ligand>
        <name>S-adenosyl-L-methionine</name>
        <dbReference type="ChEBI" id="CHEBI:59789"/>
    </ligand>
</feature>
<evidence type="ECO:0000256" key="1">
    <source>
        <dbReference type="ARBA" id="ARBA00010396"/>
    </source>
</evidence>
<dbReference type="PANTHER" id="PTHR11265:SF0">
    <property type="entry name" value="12S RRNA N4-METHYLCYTIDINE METHYLTRANSFERASE"/>
    <property type="match status" value="1"/>
</dbReference>
<dbReference type="SUPFAM" id="SSF53335">
    <property type="entry name" value="S-adenosyl-L-methionine-dependent methyltransferases"/>
    <property type="match status" value="1"/>
</dbReference>
<dbReference type="GO" id="GO:0070475">
    <property type="term" value="P:rRNA base methylation"/>
    <property type="evidence" value="ECO:0007669"/>
    <property type="project" value="UniProtKB-UniRule"/>
</dbReference>
<comment type="catalytic activity">
    <reaction evidence="6">
        <text>cytidine(1402) in 16S rRNA + S-adenosyl-L-methionine = N(4)-methylcytidine(1402) in 16S rRNA + S-adenosyl-L-homocysteine + H(+)</text>
        <dbReference type="Rhea" id="RHEA:42928"/>
        <dbReference type="Rhea" id="RHEA-COMP:10286"/>
        <dbReference type="Rhea" id="RHEA-COMP:10287"/>
        <dbReference type="ChEBI" id="CHEBI:15378"/>
        <dbReference type="ChEBI" id="CHEBI:57856"/>
        <dbReference type="ChEBI" id="CHEBI:59789"/>
        <dbReference type="ChEBI" id="CHEBI:74506"/>
        <dbReference type="ChEBI" id="CHEBI:82748"/>
        <dbReference type="EC" id="2.1.1.199"/>
    </reaction>
</comment>
<dbReference type="GO" id="GO:0005737">
    <property type="term" value="C:cytoplasm"/>
    <property type="evidence" value="ECO:0007669"/>
    <property type="project" value="UniProtKB-SubCell"/>
</dbReference>
<feature type="binding site" evidence="6">
    <location>
        <begin position="31"/>
        <end position="33"/>
    </location>
    <ligand>
        <name>S-adenosyl-L-methionine</name>
        <dbReference type="ChEBI" id="CHEBI:59789"/>
    </ligand>
</feature>
<keyword evidence="2 6" id="KW-0698">rRNA processing</keyword>
<sequence>MFHIPVMLLETSRYLISNPGGLYVDCTFGGGGHTSYLLDKFKGIKIVAFDWDEDSSKRFIEKEKEFGGRVAFIRDNFKNIKKALSALNINTVDGILADIGVSSKQFGDLDRGFSFNSDALDMRMDKRNGLTAKEIVNSYSYEDLADIFYKYGEEHKSRQVASAILLRRKRGIINTASELQAVICSVKRAEGRINPATKIFQALRIFVNSELENLAVLLSDAPELLSAGGRTVIISFHSLEDRIVKWNFKQNSECGIYKILTKKVVTALKKEVKINPRSRSARIRAAEKISV</sequence>
<dbReference type="AlphaFoldDB" id="A0A1E5IHH3"/>
<keyword evidence="6" id="KW-0963">Cytoplasm</keyword>
<dbReference type="InterPro" id="IPR023397">
    <property type="entry name" value="SAM-dep_MeTrfase_MraW_recog"/>
</dbReference>
<dbReference type="NCBIfam" id="TIGR00006">
    <property type="entry name" value="16S rRNA (cytosine(1402)-N(4))-methyltransferase RsmH"/>
    <property type="match status" value="1"/>
</dbReference>
<dbReference type="EMBL" id="LNVX01000546">
    <property type="protein sequence ID" value="OEG69864.1"/>
    <property type="molecule type" value="Genomic_DNA"/>
</dbReference>
<organism evidence="7 8">
    <name type="scientific">Endomicrobium trichonymphae</name>
    <dbReference type="NCBI Taxonomy" id="1408204"/>
    <lineage>
        <taxon>Bacteria</taxon>
        <taxon>Pseudomonadati</taxon>
        <taxon>Elusimicrobiota</taxon>
        <taxon>Endomicrobiia</taxon>
        <taxon>Endomicrobiales</taxon>
        <taxon>Endomicrobiaceae</taxon>
        <taxon>Candidatus Endomicrobiellum</taxon>
    </lineage>
</organism>
<evidence type="ECO:0000256" key="4">
    <source>
        <dbReference type="ARBA" id="ARBA00022679"/>
    </source>
</evidence>
<feature type="binding site" evidence="6">
    <location>
        <position position="98"/>
    </location>
    <ligand>
        <name>S-adenosyl-L-methionine</name>
        <dbReference type="ChEBI" id="CHEBI:59789"/>
    </ligand>
</feature>
<name>A0A1E5IHH3_ENDTX</name>
<feature type="binding site" evidence="6">
    <location>
        <position position="50"/>
    </location>
    <ligand>
        <name>S-adenosyl-L-methionine</name>
        <dbReference type="ChEBI" id="CHEBI:59789"/>
    </ligand>
</feature>
<evidence type="ECO:0000313" key="8">
    <source>
        <dbReference type="Proteomes" id="UP000095237"/>
    </source>
</evidence>
<comment type="function">
    <text evidence="6">Specifically methylates the N4 position of cytidine in position 1402 (C1402) of 16S rRNA.</text>
</comment>
<comment type="similarity">
    <text evidence="1 6">Belongs to the methyltransferase superfamily. RsmH family.</text>
</comment>
<dbReference type="InterPro" id="IPR002903">
    <property type="entry name" value="RsmH"/>
</dbReference>
<dbReference type="Gene3D" id="1.10.150.170">
    <property type="entry name" value="Putative methyltransferase TM0872, insert domain"/>
    <property type="match status" value="1"/>
</dbReference>
<gene>
    <name evidence="6" type="primary">rsmH</name>
    <name evidence="7" type="ORF">ATZ36_00335</name>
</gene>
<comment type="subcellular location">
    <subcellularLocation>
        <location evidence="6">Cytoplasm</location>
    </subcellularLocation>
</comment>
<feature type="binding site" evidence="6">
    <location>
        <position position="77"/>
    </location>
    <ligand>
        <name>S-adenosyl-L-methionine</name>
        <dbReference type="ChEBI" id="CHEBI:59789"/>
    </ligand>
</feature>
<proteinExistence type="inferred from homology"/>
<protein>
    <recommendedName>
        <fullName evidence="6">Ribosomal RNA small subunit methyltransferase H</fullName>
        <ecNumber evidence="6">2.1.1.199</ecNumber>
    </recommendedName>
    <alternativeName>
        <fullName evidence="6">16S rRNA m(4)C1402 methyltransferase</fullName>
    </alternativeName>
    <alternativeName>
        <fullName evidence="6">rRNA (cytosine-N(4)-)-methyltransferase RsmH</fullName>
    </alternativeName>
</protein>
<evidence type="ECO:0000256" key="5">
    <source>
        <dbReference type="ARBA" id="ARBA00022691"/>
    </source>
</evidence>
<evidence type="ECO:0000256" key="6">
    <source>
        <dbReference type="HAMAP-Rule" id="MF_01007"/>
    </source>
</evidence>
<accession>A0A1E5IHH3</accession>
<evidence type="ECO:0000256" key="2">
    <source>
        <dbReference type="ARBA" id="ARBA00022552"/>
    </source>
</evidence>
<keyword evidence="8" id="KW-1185">Reference proteome</keyword>
<dbReference type="Gene3D" id="3.40.50.150">
    <property type="entry name" value="Vaccinia Virus protein VP39"/>
    <property type="match status" value="1"/>
</dbReference>
<dbReference type="GO" id="GO:0071424">
    <property type="term" value="F:rRNA (cytosine-N4-)-methyltransferase activity"/>
    <property type="evidence" value="ECO:0007669"/>
    <property type="project" value="UniProtKB-UniRule"/>
</dbReference>
<comment type="caution">
    <text evidence="7">The sequence shown here is derived from an EMBL/GenBank/DDBJ whole genome shotgun (WGS) entry which is preliminary data.</text>
</comment>
<dbReference type="SUPFAM" id="SSF81799">
    <property type="entry name" value="Putative methyltransferase TM0872, insert domain"/>
    <property type="match status" value="1"/>
</dbReference>
<dbReference type="HAMAP" id="MF_01007">
    <property type="entry name" value="16SrRNA_methyltr_H"/>
    <property type="match status" value="1"/>
</dbReference>
<dbReference type="PIRSF" id="PIRSF004486">
    <property type="entry name" value="MraW"/>
    <property type="match status" value="1"/>
</dbReference>
<reference evidence="7 8" key="1">
    <citation type="submission" date="2015-11" db="EMBL/GenBank/DDBJ databases">
        <title>Evidence for parallel genomic evolution in an endosymbiosis of termite gut flagellates.</title>
        <authorList>
            <person name="Zheng H."/>
        </authorList>
    </citation>
    <scope>NUCLEOTIDE SEQUENCE [LARGE SCALE GENOMIC DNA]</scope>
    <source>
        <strain evidence="7 8">CET450</strain>
    </source>
</reference>
<dbReference type="Pfam" id="PF01795">
    <property type="entry name" value="Methyltransf_5"/>
    <property type="match status" value="1"/>
</dbReference>